<dbReference type="Proteomes" id="UP000499080">
    <property type="component" value="Unassembled WGS sequence"/>
</dbReference>
<protein>
    <recommendedName>
        <fullName evidence="3">Mos1 transposase HTH domain-containing protein</fullName>
    </recommendedName>
</protein>
<reference evidence="1 2" key="1">
    <citation type="journal article" date="2019" name="Sci. Rep.">
        <title>Orb-weaving spider Araneus ventricosus genome elucidates the spidroin gene catalogue.</title>
        <authorList>
            <person name="Kono N."/>
            <person name="Nakamura H."/>
            <person name="Ohtoshi R."/>
            <person name="Moran D.A.P."/>
            <person name="Shinohara A."/>
            <person name="Yoshida Y."/>
            <person name="Fujiwara M."/>
            <person name="Mori M."/>
            <person name="Tomita M."/>
            <person name="Arakawa K."/>
        </authorList>
    </citation>
    <scope>NUCLEOTIDE SEQUENCE [LARGE SCALE GENOMIC DNA]</scope>
</reference>
<sequence length="150" mass="17455">MFTKAVKRSWIKIKVARGHNAQHSYEVLRNVCGDVELSDCTVPRWVKMFRERWDATQDKQCFNFFQADSQTIQLVACLLKVDRPWTSQELAAEVGKLQKIVFQILQETLGYHKIVVRRTSRGKCGAAYYYEILRHDLHLALGESDIFCCL</sequence>
<organism evidence="1 2">
    <name type="scientific">Araneus ventricosus</name>
    <name type="common">Orbweaver spider</name>
    <name type="synonym">Epeira ventricosa</name>
    <dbReference type="NCBI Taxonomy" id="182803"/>
    <lineage>
        <taxon>Eukaryota</taxon>
        <taxon>Metazoa</taxon>
        <taxon>Ecdysozoa</taxon>
        <taxon>Arthropoda</taxon>
        <taxon>Chelicerata</taxon>
        <taxon>Arachnida</taxon>
        <taxon>Araneae</taxon>
        <taxon>Araneomorphae</taxon>
        <taxon>Entelegynae</taxon>
        <taxon>Araneoidea</taxon>
        <taxon>Araneidae</taxon>
        <taxon>Araneus</taxon>
    </lineage>
</organism>
<dbReference type="AlphaFoldDB" id="A0A4Y2BS34"/>
<gene>
    <name evidence="1" type="ORF">AVEN_185077_1</name>
</gene>
<evidence type="ECO:0000313" key="1">
    <source>
        <dbReference type="EMBL" id="GBL94126.1"/>
    </source>
</evidence>
<keyword evidence="2" id="KW-1185">Reference proteome</keyword>
<accession>A0A4Y2BS34</accession>
<proteinExistence type="predicted"/>
<name>A0A4Y2BS34_ARAVE</name>
<dbReference type="EMBL" id="BGPR01000099">
    <property type="protein sequence ID" value="GBL94126.1"/>
    <property type="molecule type" value="Genomic_DNA"/>
</dbReference>
<evidence type="ECO:0008006" key="3">
    <source>
        <dbReference type="Google" id="ProtNLM"/>
    </source>
</evidence>
<comment type="caution">
    <text evidence="1">The sequence shown here is derived from an EMBL/GenBank/DDBJ whole genome shotgun (WGS) entry which is preliminary data.</text>
</comment>
<evidence type="ECO:0000313" key="2">
    <source>
        <dbReference type="Proteomes" id="UP000499080"/>
    </source>
</evidence>